<dbReference type="Proteomes" id="UP000267606">
    <property type="component" value="Unassembled WGS sequence"/>
</dbReference>
<accession>A0A183HXV2</accession>
<evidence type="ECO:0000313" key="4">
    <source>
        <dbReference type="EMBL" id="VDO83837.1"/>
    </source>
</evidence>
<dbReference type="WBParaSite" id="OFLC_0001231501-mRNA-1">
    <property type="protein sequence ID" value="OFLC_0001231501-mRNA-1"/>
    <property type="gene ID" value="OFLC_0001231501"/>
</dbReference>
<evidence type="ECO:0000313" key="5">
    <source>
        <dbReference type="Proteomes" id="UP000267606"/>
    </source>
</evidence>
<dbReference type="EMBL" id="UZAJ01018986">
    <property type="protein sequence ID" value="VDO83837.1"/>
    <property type="molecule type" value="Genomic_DNA"/>
</dbReference>
<dbReference type="Gene3D" id="6.10.250.2420">
    <property type="match status" value="1"/>
</dbReference>
<name>A0A183HXV2_9BILA</name>
<dbReference type="Pfam" id="PF01576">
    <property type="entry name" value="Myosin_tail_1"/>
    <property type="match status" value="1"/>
</dbReference>
<evidence type="ECO:0000313" key="6">
    <source>
        <dbReference type="WBParaSite" id="OFLC_0001231501-mRNA-1"/>
    </source>
</evidence>
<reference evidence="4 5" key="2">
    <citation type="submission" date="2018-11" db="EMBL/GenBank/DDBJ databases">
        <authorList>
            <consortium name="Pathogen Informatics"/>
        </authorList>
    </citation>
    <scope>NUCLEOTIDE SEQUENCE [LARGE SCALE GENOMIC DNA]</scope>
</reference>
<feature type="domain" description="Myosin tail" evidence="3">
    <location>
        <begin position="2"/>
        <end position="80"/>
    </location>
</feature>
<proteinExistence type="predicted"/>
<evidence type="ECO:0000259" key="3">
    <source>
        <dbReference type="Pfam" id="PF01576"/>
    </source>
</evidence>
<dbReference type="STRING" id="387005.A0A183HXV2"/>
<dbReference type="GO" id="GO:0016459">
    <property type="term" value="C:myosin complex"/>
    <property type="evidence" value="ECO:0007669"/>
    <property type="project" value="InterPro"/>
</dbReference>
<keyword evidence="1 2" id="KW-0175">Coiled coil</keyword>
<dbReference type="AlphaFoldDB" id="A0A183HXV2"/>
<dbReference type="InterPro" id="IPR002928">
    <property type="entry name" value="Myosin_tail"/>
</dbReference>
<evidence type="ECO:0000256" key="1">
    <source>
        <dbReference type="ARBA" id="ARBA00023054"/>
    </source>
</evidence>
<feature type="coiled-coil region" evidence="2">
    <location>
        <begin position="19"/>
        <end position="84"/>
    </location>
</feature>
<sequence length="120" mass="14038">MEKKLNDTLIMSEKERRDIEVLKETADRAITRHRQMRQQIEDLEEEVCRERSKCRQLQRSIDDINETNETLTRENAQLKSLAALARRCGFNRASTSRFGSTHIVYFIVIVIKNALSESLV</sequence>
<gene>
    <name evidence="4" type="ORF">OFLC_LOCUS12316</name>
</gene>
<protein>
    <submittedName>
        <fullName evidence="6">Myosin_tail_1 domain-containing protein</fullName>
    </submittedName>
</protein>
<reference evidence="6" key="1">
    <citation type="submission" date="2016-06" db="UniProtKB">
        <authorList>
            <consortium name="WormBaseParasite"/>
        </authorList>
    </citation>
    <scope>IDENTIFICATION</scope>
</reference>
<keyword evidence="5" id="KW-1185">Reference proteome</keyword>
<evidence type="ECO:0000256" key="2">
    <source>
        <dbReference type="SAM" id="Coils"/>
    </source>
</evidence>
<organism evidence="6">
    <name type="scientific">Onchocerca flexuosa</name>
    <dbReference type="NCBI Taxonomy" id="387005"/>
    <lineage>
        <taxon>Eukaryota</taxon>
        <taxon>Metazoa</taxon>
        <taxon>Ecdysozoa</taxon>
        <taxon>Nematoda</taxon>
        <taxon>Chromadorea</taxon>
        <taxon>Rhabditida</taxon>
        <taxon>Spirurina</taxon>
        <taxon>Spiruromorpha</taxon>
        <taxon>Filarioidea</taxon>
        <taxon>Onchocercidae</taxon>
        <taxon>Onchocerca</taxon>
    </lineage>
</organism>